<name>A0A7X0REZ7_9ACTN</name>
<accession>A0A7X0REZ7</accession>
<evidence type="ECO:0000256" key="2">
    <source>
        <dbReference type="SAM" id="Phobius"/>
    </source>
</evidence>
<comment type="caution">
    <text evidence="3">The sequence shown here is derived from an EMBL/GenBank/DDBJ whole genome shotgun (WGS) entry which is preliminary data.</text>
</comment>
<gene>
    <name evidence="3" type="ORF">H5V45_06670</name>
</gene>
<feature type="transmembrane region" description="Helical" evidence="2">
    <location>
        <begin position="30"/>
        <end position="48"/>
    </location>
</feature>
<keyword evidence="4" id="KW-1185">Reference proteome</keyword>
<organism evidence="3 4">
    <name type="scientific">Nocardioides luti</name>
    <dbReference type="NCBI Taxonomy" id="2761101"/>
    <lineage>
        <taxon>Bacteria</taxon>
        <taxon>Bacillati</taxon>
        <taxon>Actinomycetota</taxon>
        <taxon>Actinomycetes</taxon>
        <taxon>Propionibacteriales</taxon>
        <taxon>Nocardioidaceae</taxon>
        <taxon>Nocardioides</taxon>
    </lineage>
</organism>
<proteinExistence type="predicted"/>
<sequence>MLLVPIHALLTVLADPSPKPEDVKAGWTAFALFLLLVLAVVLLGFSLVKQLRKAQAAKDAGLFGPDDDATEPRPTGSAGDADQHQGPQRL</sequence>
<dbReference type="RefSeq" id="WP_185252214.1">
    <property type="nucleotide sequence ID" value="NZ_JACKXE010000001.1"/>
</dbReference>
<dbReference type="EMBL" id="JACKXE010000001">
    <property type="protein sequence ID" value="MBB6627002.1"/>
    <property type="molecule type" value="Genomic_DNA"/>
</dbReference>
<protein>
    <submittedName>
        <fullName evidence="3">Uncharacterized protein</fullName>
    </submittedName>
</protein>
<dbReference type="Proteomes" id="UP000523955">
    <property type="component" value="Unassembled WGS sequence"/>
</dbReference>
<keyword evidence="2" id="KW-0812">Transmembrane</keyword>
<feature type="region of interest" description="Disordered" evidence="1">
    <location>
        <begin position="57"/>
        <end position="90"/>
    </location>
</feature>
<evidence type="ECO:0000256" key="1">
    <source>
        <dbReference type="SAM" id="MobiDB-lite"/>
    </source>
</evidence>
<evidence type="ECO:0000313" key="4">
    <source>
        <dbReference type="Proteomes" id="UP000523955"/>
    </source>
</evidence>
<evidence type="ECO:0000313" key="3">
    <source>
        <dbReference type="EMBL" id="MBB6627002.1"/>
    </source>
</evidence>
<keyword evidence="2" id="KW-0472">Membrane</keyword>
<reference evidence="3 4" key="1">
    <citation type="submission" date="2020-08" db="EMBL/GenBank/DDBJ databases">
        <authorList>
            <person name="Seo M.-J."/>
        </authorList>
    </citation>
    <scope>NUCLEOTIDE SEQUENCE [LARGE SCALE GENOMIC DNA]</scope>
    <source>
        <strain evidence="3 4">KIGAM211</strain>
    </source>
</reference>
<keyword evidence="2" id="KW-1133">Transmembrane helix</keyword>
<dbReference type="AlphaFoldDB" id="A0A7X0REZ7"/>